<feature type="domain" description="PHD-type" evidence="11">
    <location>
        <begin position="1344"/>
        <end position="1493"/>
    </location>
</feature>
<dbReference type="PROSITE" id="PS51805">
    <property type="entry name" value="EPHD"/>
    <property type="match status" value="2"/>
</dbReference>
<dbReference type="GO" id="GO:0003677">
    <property type="term" value="F:DNA binding"/>
    <property type="evidence" value="ECO:0007669"/>
    <property type="project" value="InterPro"/>
</dbReference>
<evidence type="ECO:0000256" key="4">
    <source>
        <dbReference type="ARBA" id="ARBA00022771"/>
    </source>
</evidence>
<sequence length="2781" mass="300700">MESAVNEGDEAPSEIPPGAPVILNKDGKPRKKRGRPPKNPAAAAAPEALQSFPSETRMSARRGRPPKNKDHQDEQQQQSGSKKPQADGDAFNEPPIGMGTMDFIRQQQEQAQALAQNYGSILASPVARTMIQAHALGQPMPEGIGLPLQGKLATAPGATTSAFKPTHAGTLTAMGTLKISANNAHHKNSGKTAVTTLTSTNQHPQQGTVAPHLDGTLPMSPRTMSVLLKGSTAVAEDMALSSLPLAAGGGVLTGTTITGPVDPATVQDSINNKAKKGTGMGRPSAKQQQGQSDETSQQQQPQKNNKSYKRKGSGARKGGGATTDPTDTRPRVTITDDDPQRLLNPLLDLPPPVLPAHHHNRHRSSIVSVGGEGSAAETPLRNIMQASELQAWPSIVFTRPDTYPIAQYARWLGFDVPPADEVKDVPEKNYLPPDSTEIPFDIARDDSLYHIPTAGQFAEQVWNATYSKYDDENGDAALEGCIDPLYKTLLAGSDDWTVAQGKPTSSKGPFKNPLSHQSTKFKASTPSPDRIQQVLQKAQDYGILKAERWSLAHVSRSNASATIAAGASTTDPSSGNPLPNAVPSAQPTGTSVLENIPGPKGPASAAAQSTATATTTEPSIGDAAAAIGTPATSEATKSSGMWGFAAWHKGRENDEPDLSMVLHYQFQWYYLTSSKDQKIAELVMRIPHGPMPTTLGSLNVASPPPGEHDYFADDVSSSAGSDWGVLSERRRLIILLYALVLEHARQCDVCYCLLQVPPSLVPLLQQFFRMTPVPLKKKKKLPTGPDGLTPTAAASTFVPMLCDLHKCSTKYALLLQKEILQDNTTSSQSTAKSIPPTIKHRILVRLPTASELNSAISDSQGLLPSNLQGPNGLAPGILPKPKRQRKVISENGSSKNGAMFCSAPGATRQAYLQLRANVDAERAATVPTDKSCVDGQESGRKDDVALAQLASSNEVGNAQTQGEDAGAAKTPASEVGGTDGEKDQDNLAASTDGTDATSKQGGETAKTATTTSLIPDSATKNSPVEQSETAKQVPVNGIRATMQREESANANVPEKIEGKPSAIPTNDSVAQLQPKVTSTVNAPATPETAASPEAFSIELEGRNREGKVTKTAAGALPAFSQPLSWDIVKSFPIVVKNAQGKPADAVVVSDPKGEQQTPPELESSPAISSSGVVRELKRLQEELTRHERECLEPKVRSLLWRVVEERRQFEKSDFSRRQAEERKVLETSEKLLARRKELDEAWQAQCDQDMDAVCEICNDGEVTPNNQILFCEACNVAVHQGCYGIERVPEGDYYCLACQHFGRRKVDRDVERRRLYRAAAVAEAAGETDIATIVQQVPQEKIFPAACELCPIRSGAFVPTDNYHRRNKIRLMKQNGGSTQANSGNNAPEEDKSTWAHMVCAKWQGLNFVENAKPDLLIEDVTELKAQYRSLGYTCCLCLGERGAFIECRFEGCTNRLHVMCARSSGLCDVVHGEDATETLKENAWSLLCPAHSNRPFLSPDKMPPNVVPVQKLVLMAKSFPPEPKPDPRLLYANKWPDNPFNKLTGQERREALANPKYEDHLMLELSKKLLGVRCEVCDQWEEDGKSLTRCRGCGVVFCDSCHVEGDGVLIEKRQQFRCAKCTWQAEKKKLKEEVEEPQCVVCNMKGGWLRPAVANPISRRDYWNKNHKKREKTLFRRPIWVHTLCAMWCAPAKIPIDADTGTADLSQLVMSDGRGFVRAKDACFLCGKARGLKEPCAEEECHYADAGNHKMPFFHPTCARQAGLEVKDDSSRDEIFYVKCYRHGGNEFNLRARIEDLLEIETKRAGKNFANQDAMMTFSDASRIFNASILVMRVLGWAWRWAEWWVEYGSNWEPLLEPGQDETKMTKKEKKIVDSTQGSRRDDARLCRLAAFGAALRNRAYDVEDNGDPDFMGGFDHRSLEQALRAVLNTPSLVGPLEDYEIDFLVDSLGRAYRSKSRLLGYGDLKVDLGKAGTFCFHKKDESPKGVLGDHPLPGKQLLRDGQVFEDKVDEVDDFEFYIDVVKQNEAEYKAKPKEPVKAKGPLKKKAAEAVKKRGPGRPPKAKPEVEPASPVKRGPGRPPSKNRQNGEPSTPKRGPGRPPKNRETPSAPESPSKPSTGRKRGRPPKNRAPEPEAASIEGVEQDADSRGVASPAPALANRTSLEPLRNRIERKRSKKRRRVSGGEESLETENDEKPAMEETPDDAAKETNATNGDTAAESESGTVGEAKIKEEPVAVVAPVKRGPGRPPKKKGPKPPAEPSTEPRPRKRRRVLGGGTSMSERPGPPVRVATAEPTVLYDTIKQRSRRKNQIMSLEQTSGKSYDTAEEASEINDDAADSSSDEDGDLPIAAMAKARKDSRPRQETVVGIKNENENGTTVVKTEEDNTKAQAPDATPTAGVDDDTPVPAVDTNVTSASNVPASEKPPTSADAGPTQESATAGADVPAPDASTATVSGSLEASKTDASGTKDPPSLEASTPTIDANGTKDPPSLEAPNTDANGTKDPPSLEDATTEAEVAAHDAKGTPSSAPDPPATGTINASASACTPAITAPGDTGVILANAEPSATSGSADETYIEQTSPQAKNMEPSGQQMNVKEESDGLANNNDSDQASAKAKKMEPSGQELNSKDASDGLASVAAAAEQENEMSTQSESRPAEPRAERPKDGEGRASRDPPVAEEDNTNGQPGFTQRSEHETVAVKTDAEEAEEKQQQPQSPVVKMEPDSARMDTSSDSKAEEEPEEPIEESMGSFDDFCQHTRNSTRKRARLYGKFIVAKHWPDKTK</sequence>
<reference evidence="12" key="1">
    <citation type="submission" date="2020-06" db="EMBL/GenBank/DDBJ databases">
        <authorList>
            <consortium name="Plant Systems Biology data submission"/>
        </authorList>
    </citation>
    <scope>NUCLEOTIDE SEQUENCE</scope>
    <source>
        <strain evidence="12">D6</strain>
    </source>
</reference>
<feature type="compositionally biased region" description="Acidic residues" evidence="9">
    <location>
        <begin position="2324"/>
        <end position="2345"/>
    </location>
</feature>
<feature type="compositionally biased region" description="Polar residues" evidence="9">
    <location>
        <begin position="987"/>
        <end position="1030"/>
    </location>
</feature>
<feature type="compositionally biased region" description="Polar residues" evidence="9">
    <location>
        <begin position="2601"/>
        <end position="2610"/>
    </location>
</feature>
<comment type="subcellular location">
    <subcellularLocation>
        <location evidence="1">Secreted</location>
    </subcellularLocation>
</comment>
<feature type="compositionally biased region" description="Basic and acidic residues" evidence="9">
    <location>
        <begin position="2653"/>
        <end position="2671"/>
    </location>
</feature>
<feature type="region of interest" description="Disordered" evidence="9">
    <location>
        <begin position="1149"/>
        <end position="1169"/>
    </location>
</feature>
<feature type="compositionally biased region" description="Basic and acidic residues" evidence="9">
    <location>
        <begin position="2719"/>
        <end position="2735"/>
    </location>
</feature>
<keyword evidence="7" id="KW-1015">Disulfide bond</keyword>
<dbReference type="CDD" id="cd15571">
    <property type="entry name" value="ePHD"/>
    <property type="match status" value="1"/>
</dbReference>
<feature type="compositionally biased region" description="Low complexity" evidence="9">
    <location>
        <begin position="2631"/>
        <end position="2640"/>
    </location>
</feature>
<feature type="compositionally biased region" description="Polar residues" evidence="9">
    <location>
        <begin position="514"/>
        <end position="527"/>
    </location>
</feature>
<dbReference type="GO" id="GO:0008270">
    <property type="term" value="F:zinc ion binding"/>
    <property type="evidence" value="ECO:0007669"/>
    <property type="project" value="UniProtKB-KW"/>
</dbReference>
<feature type="compositionally biased region" description="Polar residues" evidence="9">
    <location>
        <begin position="2563"/>
        <end position="2593"/>
    </location>
</feature>
<dbReference type="SUPFAM" id="SSF57903">
    <property type="entry name" value="FYVE/PHD zinc finger"/>
    <property type="match status" value="1"/>
</dbReference>
<accession>A0A9N8E524</accession>
<dbReference type="EMBL" id="CAICTM010000676">
    <property type="protein sequence ID" value="CAB9514837.1"/>
    <property type="molecule type" value="Genomic_DNA"/>
</dbReference>
<dbReference type="CDD" id="cd15492">
    <property type="entry name" value="PHD_BRPF_JADE_like"/>
    <property type="match status" value="1"/>
</dbReference>
<feature type="compositionally biased region" description="Low complexity" evidence="9">
    <location>
        <begin position="287"/>
        <end position="302"/>
    </location>
</feature>
<comment type="caution">
    <text evidence="12">The sequence shown here is derived from an EMBL/GenBank/DDBJ whole genome shotgun (WGS) entry which is preliminary data.</text>
</comment>
<feature type="region of interest" description="Disordered" evidence="9">
    <location>
        <begin position="257"/>
        <end position="347"/>
    </location>
</feature>
<feature type="region of interest" description="Disordered" evidence="9">
    <location>
        <begin position="954"/>
        <end position="1032"/>
    </location>
</feature>
<evidence type="ECO:0000256" key="2">
    <source>
        <dbReference type="ARBA" id="ARBA00022525"/>
    </source>
</evidence>
<dbReference type="Pfam" id="PF13831">
    <property type="entry name" value="PHD_2"/>
    <property type="match status" value="1"/>
</dbReference>
<feature type="compositionally biased region" description="Basic residues" evidence="9">
    <location>
        <begin position="2244"/>
        <end position="2254"/>
    </location>
</feature>
<evidence type="ECO:0000259" key="10">
    <source>
        <dbReference type="PROSITE" id="PS50016"/>
    </source>
</evidence>
<feature type="compositionally biased region" description="Basic residues" evidence="9">
    <location>
        <begin position="2170"/>
        <end position="2181"/>
    </location>
</feature>
<dbReference type="InterPro" id="IPR019786">
    <property type="entry name" value="Zinc_finger_PHD-type_CS"/>
</dbReference>
<feature type="compositionally biased region" description="Polar residues" evidence="9">
    <location>
        <begin position="2310"/>
        <end position="2321"/>
    </location>
</feature>
<dbReference type="InterPro" id="IPR001965">
    <property type="entry name" value="Znf_PHD"/>
</dbReference>
<dbReference type="PRINTS" id="PR00929">
    <property type="entry name" value="ATHOOK"/>
</dbReference>
<evidence type="ECO:0000313" key="12">
    <source>
        <dbReference type="EMBL" id="CAB9514837.1"/>
    </source>
</evidence>
<keyword evidence="4 8" id="KW-0863">Zinc-finger</keyword>
<evidence type="ECO:0000256" key="1">
    <source>
        <dbReference type="ARBA" id="ARBA00004613"/>
    </source>
</evidence>
<evidence type="ECO:0000259" key="11">
    <source>
        <dbReference type="PROSITE" id="PS51805"/>
    </source>
</evidence>
<dbReference type="Gene3D" id="3.30.40.10">
    <property type="entry name" value="Zinc/RING finger domain, C3HC4 (zinc finger)"/>
    <property type="match status" value="3"/>
</dbReference>
<dbReference type="InterPro" id="IPR017956">
    <property type="entry name" value="AT_hook_DNA-bd_motif"/>
</dbReference>
<feature type="compositionally biased region" description="Basic residues" evidence="9">
    <location>
        <begin position="2118"/>
        <end position="2127"/>
    </location>
</feature>
<evidence type="ECO:0000256" key="7">
    <source>
        <dbReference type="ARBA" id="ARBA00023157"/>
    </source>
</evidence>
<feature type="region of interest" description="Disordered" evidence="9">
    <location>
        <begin position="500"/>
        <end position="528"/>
    </location>
</feature>
<evidence type="ECO:0000256" key="9">
    <source>
        <dbReference type="SAM" id="MobiDB-lite"/>
    </source>
</evidence>
<feature type="compositionally biased region" description="Polar residues" evidence="9">
    <location>
        <begin position="2209"/>
        <end position="2223"/>
    </location>
</feature>
<dbReference type="InterPro" id="IPR001010">
    <property type="entry name" value="Thionin"/>
</dbReference>
<feature type="compositionally biased region" description="Polar residues" evidence="9">
    <location>
        <begin position="571"/>
        <end position="593"/>
    </location>
</feature>
<dbReference type="PROSITE" id="PS01359">
    <property type="entry name" value="ZF_PHD_1"/>
    <property type="match status" value="1"/>
</dbReference>
<evidence type="ECO:0000256" key="5">
    <source>
        <dbReference type="ARBA" id="ARBA00022821"/>
    </source>
</evidence>
<feature type="region of interest" description="Disordered" evidence="9">
    <location>
        <begin position="1"/>
        <end position="98"/>
    </location>
</feature>
<feature type="compositionally biased region" description="Low complexity" evidence="9">
    <location>
        <begin position="2404"/>
        <end position="2413"/>
    </location>
</feature>
<organism evidence="12 13">
    <name type="scientific">Seminavis robusta</name>
    <dbReference type="NCBI Taxonomy" id="568900"/>
    <lineage>
        <taxon>Eukaryota</taxon>
        <taxon>Sar</taxon>
        <taxon>Stramenopiles</taxon>
        <taxon>Ochrophyta</taxon>
        <taxon>Bacillariophyta</taxon>
        <taxon>Bacillariophyceae</taxon>
        <taxon>Bacillariophycidae</taxon>
        <taxon>Naviculales</taxon>
        <taxon>Naviculaceae</taxon>
        <taxon>Seminavis</taxon>
    </lineage>
</organism>
<dbReference type="GO" id="GO:0005576">
    <property type="term" value="C:extracellular region"/>
    <property type="evidence" value="ECO:0007669"/>
    <property type="project" value="UniProtKB-SubCell"/>
</dbReference>
<feature type="compositionally biased region" description="Low complexity" evidence="9">
    <location>
        <begin position="603"/>
        <end position="616"/>
    </location>
</feature>
<keyword evidence="13" id="KW-1185">Reference proteome</keyword>
<dbReference type="InterPro" id="IPR011011">
    <property type="entry name" value="Znf_FYVE_PHD"/>
</dbReference>
<dbReference type="InterPro" id="IPR013083">
    <property type="entry name" value="Znf_RING/FYVE/PHD"/>
</dbReference>
<dbReference type="SMART" id="SM00249">
    <property type="entry name" value="PHD"/>
    <property type="match status" value="3"/>
</dbReference>
<dbReference type="Pfam" id="PF13832">
    <property type="entry name" value="zf-HC5HC2H_2"/>
    <property type="match status" value="2"/>
</dbReference>
<evidence type="ECO:0000256" key="3">
    <source>
        <dbReference type="ARBA" id="ARBA00022723"/>
    </source>
</evidence>
<dbReference type="PANTHER" id="PTHR13793:SF107">
    <property type="entry name" value="BROMODOMAIN-CONTAINING PROTEIN HOMOLOG"/>
    <property type="match status" value="1"/>
</dbReference>
<name>A0A9N8E524_9STRA</name>
<feature type="compositionally biased region" description="Polar residues" evidence="9">
    <location>
        <begin position="2449"/>
        <end position="2465"/>
    </location>
</feature>
<keyword evidence="5" id="KW-0611">Plant defense</keyword>
<dbReference type="GO" id="GO:0006952">
    <property type="term" value="P:defense response"/>
    <property type="evidence" value="ECO:0007669"/>
    <property type="project" value="UniProtKB-KW"/>
</dbReference>
<evidence type="ECO:0000256" key="6">
    <source>
        <dbReference type="ARBA" id="ARBA00022833"/>
    </source>
</evidence>
<evidence type="ECO:0000256" key="8">
    <source>
        <dbReference type="PROSITE-ProRule" id="PRU00146"/>
    </source>
</evidence>
<keyword evidence="6" id="KW-0862">Zinc</keyword>
<dbReference type="InterPro" id="IPR050701">
    <property type="entry name" value="Histone_Mod_Regulator"/>
</dbReference>
<dbReference type="Proteomes" id="UP001153069">
    <property type="component" value="Unassembled WGS sequence"/>
</dbReference>
<feature type="compositionally biased region" description="Basic and acidic residues" evidence="9">
    <location>
        <begin position="2690"/>
        <end position="2702"/>
    </location>
</feature>
<dbReference type="PANTHER" id="PTHR13793">
    <property type="entry name" value="PHD FINGER PROTEINS"/>
    <property type="match status" value="1"/>
</dbReference>
<dbReference type="InterPro" id="IPR034732">
    <property type="entry name" value="EPHD"/>
</dbReference>
<protein>
    <submittedName>
        <fullName evidence="12">Protein Jade-1</fullName>
    </submittedName>
</protein>
<evidence type="ECO:0000313" key="13">
    <source>
        <dbReference type="Proteomes" id="UP001153069"/>
    </source>
</evidence>
<dbReference type="PROSITE" id="PS50016">
    <property type="entry name" value="ZF_PHD_2"/>
    <property type="match status" value="1"/>
</dbReference>
<feature type="region of interest" description="Disordered" evidence="9">
    <location>
        <begin position="2034"/>
        <end position="2756"/>
    </location>
</feature>
<dbReference type="SMART" id="SM00384">
    <property type="entry name" value="AT_hook"/>
    <property type="match status" value="7"/>
</dbReference>
<keyword evidence="2" id="KW-0964">Secreted</keyword>
<proteinExistence type="predicted"/>
<feature type="domain" description="PHD-type" evidence="10">
    <location>
        <begin position="1251"/>
        <end position="1301"/>
    </location>
</feature>
<dbReference type="OrthoDB" id="20839at2759"/>
<dbReference type="CDD" id="cd15489">
    <property type="entry name" value="PHD_SF"/>
    <property type="match status" value="1"/>
</dbReference>
<feature type="domain" description="PHD-type" evidence="11">
    <location>
        <begin position="1637"/>
        <end position="1785"/>
    </location>
</feature>
<dbReference type="GO" id="GO:0006357">
    <property type="term" value="P:regulation of transcription by RNA polymerase II"/>
    <property type="evidence" value="ECO:0007669"/>
    <property type="project" value="TreeGrafter"/>
</dbReference>
<dbReference type="PROSITE" id="PS00271">
    <property type="entry name" value="THIONIN"/>
    <property type="match status" value="1"/>
</dbReference>
<gene>
    <name evidence="12" type="ORF">SEMRO_677_G185860.1</name>
</gene>
<feature type="region of interest" description="Disordered" evidence="9">
    <location>
        <begin position="866"/>
        <end position="900"/>
    </location>
</feature>
<dbReference type="InterPro" id="IPR019787">
    <property type="entry name" value="Znf_PHD-finger"/>
</dbReference>
<feature type="region of interest" description="Disordered" evidence="9">
    <location>
        <begin position="1044"/>
        <end position="1066"/>
    </location>
</feature>
<keyword evidence="3" id="KW-0479">Metal-binding</keyword>
<feature type="region of interest" description="Disordered" evidence="9">
    <location>
        <begin position="564"/>
        <end position="618"/>
    </location>
</feature>